<evidence type="ECO:0000259" key="2">
    <source>
        <dbReference type="PROSITE" id="PS50105"/>
    </source>
</evidence>
<dbReference type="CDD" id="cd09487">
    <property type="entry name" value="SAM_superfamily"/>
    <property type="match status" value="1"/>
</dbReference>
<feature type="non-terminal residue" evidence="3">
    <location>
        <position position="1"/>
    </location>
</feature>
<feature type="region of interest" description="Disordered" evidence="1">
    <location>
        <begin position="352"/>
        <end position="379"/>
    </location>
</feature>
<dbReference type="Gene3D" id="1.10.150.50">
    <property type="entry name" value="Transcription Factor, Ets-1"/>
    <property type="match status" value="1"/>
</dbReference>
<dbReference type="EMBL" id="BRYB01001325">
    <property type="protein sequence ID" value="GMI23222.1"/>
    <property type="molecule type" value="Genomic_DNA"/>
</dbReference>
<gene>
    <name evidence="3" type="ORF">TeGR_g5029</name>
</gene>
<proteinExistence type="predicted"/>
<evidence type="ECO:0000313" key="4">
    <source>
        <dbReference type="Proteomes" id="UP001165060"/>
    </source>
</evidence>
<comment type="caution">
    <text evidence="3">The sequence shown here is derived from an EMBL/GenBank/DDBJ whole genome shotgun (WGS) entry which is preliminary data.</text>
</comment>
<reference evidence="3 4" key="1">
    <citation type="journal article" date="2023" name="Commun. Biol.">
        <title>Genome analysis of Parmales, the sister group of diatoms, reveals the evolutionary specialization of diatoms from phago-mixotrophs to photoautotrophs.</title>
        <authorList>
            <person name="Ban H."/>
            <person name="Sato S."/>
            <person name="Yoshikawa S."/>
            <person name="Yamada K."/>
            <person name="Nakamura Y."/>
            <person name="Ichinomiya M."/>
            <person name="Sato N."/>
            <person name="Blanc-Mathieu R."/>
            <person name="Endo H."/>
            <person name="Kuwata A."/>
            <person name="Ogata H."/>
        </authorList>
    </citation>
    <scope>NUCLEOTIDE SEQUENCE [LARGE SCALE GENOMIC DNA]</scope>
</reference>
<protein>
    <recommendedName>
        <fullName evidence="2">SAM domain-containing protein</fullName>
    </recommendedName>
</protein>
<organism evidence="3 4">
    <name type="scientific">Tetraparma gracilis</name>
    <dbReference type="NCBI Taxonomy" id="2962635"/>
    <lineage>
        <taxon>Eukaryota</taxon>
        <taxon>Sar</taxon>
        <taxon>Stramenopiles</taxon>
        <taxon>Ochrophyta</taxon>
        <taxon>Bolidophyceae</taxon>
        <taxon>Parmales</taxon>
        <taxon>Triparmaceae</taxon>
        <taxon>Tetraparma</taxon>
    </lineage>
</organism>
<dbReference type="PROSITE" id="PS50105">
    <property type="entry name" value="SAM_DOMAIN"/>
    <property type="match status" value="1"/>
</dbReference>
<evidence type="ECO:0000256" key="1">
    <source>
        <dbReference type="SAM" id="MobiDB-lite"/>
    </source>
</evidence>
<feature type="region of interest" description="Disordered" evidence="1">
    <location>
        <begin position="63"/>
        <end position="111"/>
    </location>
</feature>
<feature type="region of interest" description="Disordered" evidence="1">
    <location>
        <begin position="290"/>
        <end position="338"/>
    </location>
</feature>
<feature type="compositionally biased region" description="Basic and acidic residues" evidence="1">
    <location>
        <begin position="84"/>
        <end position="109"/>
    </location>
</feature>
<dbReference type="SMART" id="SM00454">
    <property type="entry name" value="SAM"/>
    <property type="match status" value="1"/>
</dbReference>
<feature type="domain" description="SAM" evidence="2">
    <location>
        <begin position="1"/>
        <end position="63"/>
    </location>
</feature>
<sequence>DMGDVMTWLNKLKMGKYAQKFAENEIKGEILTEVGLDDLDYMGIQVLAHRKVLLKGIEELKRGRFPNEPPPPPSSSSSASAQAEAKEPEPAKQKHWSDVKPISDNKVDPGVETYDEAAEAAAFKAAVAEWRTGGQAAASSASDTTISINHKPAVQTVHSGGVWNNPFADNDDEDAPQSDLLSSAPEAPAGGGGALLNGDYDEEAEARAFKAAVSAWRNPGAAAAPGADGGSGTDVKALSAATDVAADLAKKMEDDFALRKQELAERREKAEMEMKERLKKKEQELAEMYANKENEMVGGEEEGKAEEKWEEEKWEREDKGVEGGEEETKEEEERAVLATPRLEVGVEVLETTAWSPEAKGEEGDEQQFVVVEEDSSDDE</sequence>
<keyword evidence="4" id="KW-1185">Reference proteome</keyword>
<feature type="compositionally biased region" description="Basic and acidic residues" evidence="1">
    <location>
        <begin position="290"/>
        <end position="322"/>
    </location>
</feature>
<dbReference type="Proteomes" id="UP001165060">
    <property type="component" value="Unassembled WGS sequence"/>
</dbReference>
<dbReference type="InterPro" id="IPR013761">
    <property type="entry name" value="SAM/pointed_sf"/>
</dbReference>
<name>A0ABQ6MBF8_9STRA</name>
<evidence type="ECO:0000313" key="3">
    <source>
        <dbReference type="EMBL" id="GMI23222.1"/>
    </source>
</evidence>
<dbReference type="SUPFAM" id="SSF47769">
    <property type="entry name" value="SAM/Pointed domain"/>
    <property type="match status" value="1"/>
</dbReference>
<feature type="region of interest" description="Disordered" evidence="1">
    <location>
        <begin position="157"/>
        <end position="198"/>
    </location>
</feature>
<dbReference type="Pfam" id="PF07647">
    <property type="entry name" value="SAM_2"/>
    <property type="match status" value="1"/>
</dbReference>
<accession>A0ABQ6MBF8</accession>
<dbReference type="InterPro" id="IPR001660">
    <property type="entry name" value="SAM"/>
</dbReference>